<reference evidence="6 7" key="1">
    <citation type="journal article" date="2016" name="DNA Res.">
        <title>The draft genome of MD-2 pineapple using hybrid error correction of long reads.</title>
        <authorList>
            <person name="Redwan R.M."/>
            <person name="Saidin A."/>
            <person name="Kumar S.V."/>
        </authorList>
    </citation>
    <scope>NUCLEOTIDE SEQUENCE [LARGE SCALE GENOMIC DNA]</scope>
    <source>
        <strain evidence="7">cv. MD2</strain>
        <tissue evidence="6">Leaf</tissue>
    </source>
</reference>
<evidence type="ECO:0000256" key="2">
    <source>
        <dbReference type="ARBA" id="ARBA00022771"/>
    </source>
</evidence>
<dbReference type="GO" id="GO:0016874">
    <property type="term" value="F:ligase activity"/>
    <property type="evidence" value="ECO:0007669"/>
    <property type="project" value="UniProtKB-KW"/>
</dbReference>
<feature type="transmembrane region" description="Helical" evidence="4">
    <location>
        <begin position="244"/>
        <end position="265"/>
    </location>
</feature>
<dbReference type="GO" id="GO:0008270">
    <property type="term" value="F:zinc ion binding"/>
    <property type="evidence" value="ECO:0007669"/>
    <property type="project" value="UniProtKB-KW"/>
</dbReference>
<dbReference type="GO" id="GO:0016020">
    <property type="term" value="C:membrane"/>
    <property type="evidence" value="ECO:0007669"/>
    <property type="project" value="TreeGrafter"/>
</dbReference>
<name>A0A199VUH4_ANACO</name>
<keyword evidence="6" id="KW-0436">Ligase</keyword>
<dbReference type="Pfam" id="PF12428">
    <property type="entry name" value="DUF3675"/>
    <property type="match status" value="1"/>
</dbReference>
<dbReference type="SMART" id="SM00744">
    <property type="entry name" value="RINGv"/>
    <property type="match status" value="1"/>
</dbReference>
<evidence type="ECO:0000256" key="3">
    <source>
        <dbReference type="ARBA" id="ARBA00022833"/>
    </source>
</evidence>
<dbReference type="InterPro" id="IPR022143">
    <property type="entry name" value="DUF3675"/>
</dbReference>
<keyword evidence="3" id="KW-0862">Zinc</keyword>
<organism evidence="6 7">
    <name type="scientific">Ananas comosus</name>
    <name type="common">Pineapple</name>
    <name type="synonym">Ananas ananas</name>
    <dbReference type="NCBI Taxonomy" id="4615"/>
    <lineage>
        <taxon>Eukaryota</taxon>
        <taxon>Viridiplantae</taxon>
        <taxon>Streptophyta</taxon>
        <taxon>Embryophyta</taxon>
        <taxon>Tracheophyta</taxon>
        <taxon>Spermatophyta</taxon>
        <taxon>Magnoliopsida</taxon>
        <taxon>Liliopsida</taxon>
        <taxon>Poales</taxon>
        <taxon>Bromeliaceae</taxon>
        <taxon>Bromelioideae</taxon>
        <taxon>Ananas</taxon>
    </lineage>
</organism>
<dbReference type="GO" id="GO:0004842">
    <property type="term" value="F:ubiquitin-protein transferase activity"/>
    <property type="evidence" value="ECO:0007669"/>
    <property type="project" value="TreeGrafter"/>
</dbReference>
<dbReference type="PROSITE" id="PS51292">
    <property type="entry name" value="ZF_RING_CH"/>
    <property type="match status" value="1"/>
</dbReference>
<comment type="caution">
    <text evidence="6">The sequence shown here is derived from an EMBL/GenBank/DDBJ whole genome shotgun (WGS) entry which is preliminary data.</text>
</comment>
<proteinExistence type="predicted"/>
<keyword evidence="1" id="KW-0479">Metal-binding</keyword>
<keyword evidence="4" id="KW-1133">Transmembrane helix</keyword>
<evidence type="ECO:0000313" key="6">
    <source>
        <dbReference type="EMBL" id="OAY80882.1"/>
    </source>
</evidence>
<evidence type="ECO:0000259" key="5">
    <source>
        <dbReference type="PROSITE" id="PS51292"/>
    </source>
</evidence>
<accession>A0A199VUH4</accession>
<evidence type="ECO:0000313" key="7">
    <source>
        <dbReference type="Proteomes" id="UP000092600"/>
    </source>
</evidence>
<feature type="domain" description="RING-CH-type" evidence="5">
    <location>
        <begin position="47"/>
        <end position="107"/>
    </location>
</feature>
<dbReference type="InterPro" id="IPR033275">
    <property type="entry name" value="MARCH-like"/>
</dbReference>
<dbReference type="FunFam" id="3.30.40.10:FF:000146">
    <property type="entry name" value="RING/FYVE/PHD zinc finger protein"/>
    <property type="match status" value="1"/>
</dbReference>
<dbReference type="SUPFAM" id="SSF57850">
    <property type="entry name" value="RING/U-box"/>
    <property type="match status" value="1"/>
</dbReference>
<dbReference type="Proteomes" id="UP000092600">
    <property type="component" value="Unassembled WGS sequence"/>
</dbReference>
<keyword evidence="2" id="KW-0863">Zinc-finger</keyword>
<dbReference type="Gene3D" id="3.30.40.10">
    <property type="entry name" value="Zinc/RING finger domain, C3HC4 (zinc finger)"/>
    <property type="match status" value="1"/>
</dbReference>
<evidence type="ECO:0000256" key="4">
    <source>
        <dbReference type="SAM" id="Phobius"/>
    </source>
</evidence>
<dbReference type="EMBL" id="LSRQ01000777">
    <property type="protein sequence ID" value="OAY80882.1"/>
    <property type="molecule type" value="Genomic_DNA"/>
</dbReference>
<evidence type="ECO:0000256" key="1">
    <source>
        <dbReference type="ARBA" id="ARBA00022723"/>
    </source>
</evidence>
<dbReference type="InterPro" id="IPR011016">
    <property type="entry name" value="Znf_RING-CH"/>
</dbReference>
<protein>
    <submittedName>
        <fullName evidence="6">Putative E3 ubiquitin ligase SUD1</fullName>
    </submittedName>
</protein>
<dbReference type="CDD" id="cd16495">
    <property type="entry name" value="RING_CH-C4HC3_MARCH"/>
    <property type="match status" value="1"/>
</dbReference>
<dbReference type="InterPro" id="IPR013083">
    <property type="entry name" value="Znf_RING/FYVE/PHD"/>
</dbReference>
<gene>
    <name evidence="6" type="ORF">ACMD2_01104</name>
</gene>
<sequence>MGDHVVLNVENLIKQGTDPSVEVGRGFPPAATSSSAISQNISNEEEEPLIQTVECRICQEEDHIKNLETPCACSGSLKYAHRACVQRWCNEKRDITCEICHEPYKPGYTAPPQADPDETTIDIRQAVCHIFVSSVVLQCELNGGWTITGTPLDLHDPRILAVAAAQRRFLEAEYDEYAATNASGAFCRSAALIIIGMSRKQLFLKPSHSTDFPYLMALLLLRHALTITNGDADDDDASTMFSLFLLRAAGFLLPFYIMAWAISILQRRRQRQEAAAIAAAEVAFILRSGRGRDLQVTIVPDSPATPQQEPHQ</sequence>
<dbReference type="PANTHER" id="PTHR23012:SF215">
    <property type="entry name" value="RING_FYVE_PHD ZINC FINGER SUPERFAMILY PROTEIN"/>
    <property type="match status" value="1"/>
</dbReference>
<keyword evidence="4" id="KW-0472">Membrane</keyword>
<dbReference type="Pfam" id="PF12906">
    <property type="entry name" value="RINGv"/>
    <property type="match status" value="1"/>
</dbReference>
<dbReference type="AlphaFoldDB" id="A0A199VUH4"/>
<keyword evidence="4" id="KW-0812">Transmembrane</keyword>
<dbReference type="PANTHER" id="PTHR23012">
    <property type="entry name" value="RING/FYVE/PHD ZINC FINGER DOMAIN-CONTAINING"/>
    <property type="match status" value="1"/>
</dbReference>
<dbReference type="GO" id="GO:0016567">
    <property type="term" value="P:protein ubiquitination"/>
    <property type="evidence" value="ECO:0007669"/>
    <property type="project" value="TreeGrafter"/>
</dbReference>